<name>A0A382PHF1_9ZZZZ</name>
<feature type="compositionally biased region" description="Basic and acidic residues" evidence="2">
    <location>
        <begin position="139"/>
        <end position="162"/>
    </location>
</feature>
<evidence type="ECO:0000313" key="3">
    <source>
        <dbReference type="EMBL" id="SVC72230.1"/>
    </source>
</evidence>
<dbReference type="AlphaFoldDB" id="A0A382PHF1"/>
<protein>
    <submittedName>
        <fullName evidence="3">Uncharacterized protein</fullName>
    </submittedName>
</protein>
<organism evidence="3">
    <name type="scientific">marine metagenome</name>
    <dbReference type="NCBI Taxonomy" id="408172"/>
    <lineage>
        <taxon>unclassified sequences</taxon>
        <taxon>metagenomes</taxon>
        <taxon>ecological metagenomes</taxon>
    </lineage>
</organism>
<sequence>MKYMVGYKAIRTLLFFVLSLLPAVLVHGDFPDFLKDELLDKVIGLSNHPLDENGNYPSGLAETLNEISKLQFEGQSKAILRARVSDLCQNPVFLRWCEDRLQLLWQAKDKEIESLETNQQSLQSTINQIEVELAKLRKEKGSSGDRSSRLESANKELREKLQKSSPGGGDDPSFPYMEVLSGVLGLLL</sequence>
<evidence type="ECO:0000256" key="2">
    <source>
        <dbReference type="SAM" id="MobiDB-lite"/>
    </source>
</evidence>
<accession>A0A382PHF1</accession>
<feature type="coiled-coil region" evidence="1">
    <location>
        <begin position="112"/>
        <end position="139"/>
    </location>
</feature>
<evidence type="ECO:0000256" key="1">
    <source>
        <dbReference type="SAM" id="Coils"/>
    </source>
</evidence>
<dbReference type="EMBL" id="UINC01107100">
    <property type="protein sequence ID" value="SVC72230.1"/>
    <property type="molecule type" value="Genomic_DNA"/>
</dbReference>
<feature type="non-terminal residue" evidence="3">
    <location>
        <position position="188"/>
    </location>
</feature>
<reference evidence="3" key="1">
    <citation type="submission" date="2018-05" db="EMBL/GenBank/DDBJ databases">
        <authorList>
            <person name="Lanie J.A."/>
            <person name="Ng W.-L."/>
            <person name="Kazmierczak K.M."/>
            <person name="Andrzejewski T.M."/>
            <person name="Davidsen T.M."/>
            <person name="Wayne K.J."/>
            <person name="Tettelin H."/>
            <person name="Glass J.I."/>
            <person name="Rusch D."/>
            <person name="Podicherti R."/>
            <person name="Tsui H.-C.T."/>
            <person name="Winkler M.E."/>
        </authorList>
    </citation>
    <scope>NUCLEOTIDE SEQUENCE</scope>
</reference>
<keyword evidence="1" id="KW-0175">Coiled coil</keyword>
<proteinExistence type="predicted"/>
<feature type="region of interest" description="Disordered" evidence="2">
    <location>
        <begin position="139"/>
        <end position="174"/>
    </location>
</feature>
<gene>
    <name evidence="3" type="ORF">METZ01_LOCUS325084</name>
</gene>